<dbReference type="AlphaFoldDB" id="A0A2K5VW97"/>
<organism evidence="1 2">
    <name type="scientific">Macaca fascicularis</name>
    <name type="common">Crab-eating macaque</name>
    <name type="synonym">Cynomolgus monkey</name>
    <dbReference type="NCBI Taxonomy" id="9541"/>
    <lineage>
        <taxon>Eukaryota</taxon>
        <taxon>Metazoa</taxon>
        <taxon>Chordata</taxon>
        <taxon>Craniata</taxon>
        <taxon>Vertebrata</taxon>
        <taxon>Euteleostomi</taxon>
        <taxon>Mammalia</taxon>
        <taxon>Eutheria</taxon>
        <taxon>Euarchontoglires</taxon>
        <taxon>Primates</taxon>
        <taxon>Haplorrhini</taxon>
        <taxon>Catarrhini</taxon>
        <taxon>Cercopithecidae</taxon>
        <taxon>Cercopithecinae</taxon>
        <taxon>Macaca</taxon>
    </lineage>
</organism>
<name>A0A2K5VW97_MACFA</name>
<dbReference type="Bgee" id="ENSMFAG00000041811">
    <property type="expression patterns" value="Expressed in adult mammalian kidney"/>
</dbReference>
<protein>
    <submittedName>
        <fullName evidence="1">Uncharacterized protein</fullName>
    </submittedName>
</protein>
<reference evidence="1" key="2">
    <citation type="submission" date="2025-08" db="UniProtKB">
        <authorList>
            <consortium name="Ensembl"/>
        </authorList>
    </citation>
    <scope>IDENTIFICATION</scope>
</reference>
<reference evidence="1 2" key="1">
    <citation type="submission" date="2013-03" db="EMBL/GenBank/DDBJ databases">
        <authorList>
            <person name="Warren W."/>
            <person name="Wilson R.K."/>
        </authorList>
    </citation>
    <scope>NUCLEOTIDE SEQUENCE</scope>
</reference>
<reference evidence="1" key="3">
    <citation type="submission" date="2025-09" db="UniProtKB">
        <authorList>
            <consortium name="Ensembl"/>
        </authorList>
    </citation>
    <scope>IDENTIFICATION</scope>
</reference>
<evidence type="ECO:0000313" key="2">
    <source>
        <dbReference type="Proteomes" id="UP000233100"/>
    </source>
</evidence>
<accession>A0A2K5VW97</accession>
<dbReference type="Proteomes" id="UP000233100">
    <property type="component" value="Chromosome 7"/>
</dbReference>
<evidence type="ECO:0000313" key="1">
    <source>
        <dbReference type="Ensembl" id="ENSMFAP00000029058.2"/>
    </source>
</evidence>
<proteinExistence type="predicted"/>
<sequence>MAKSKVTQPSPSEQHRIQVSCPSALFAAGSTCFHTISVHLPATRLQSETGSLRVCVEPKRGQQWCEARHKSYLHSRTVQRIKCRRDNRFTSQTHSHWAKSSCHCRFHYNRSWGGESAERTWMKQGGTCLSHSPVDLLHPGPCRHKVGAQGIFIEEMKGDRRQKEGDSKKR</sequence>
<dbReference type="Ensembl" id="ENSMFAT00000003251.2">
    <property type="protein sequence ID" value="ENSMFAP00000029058.2"/>
    <property type="gene ID" value="ENSMFAG00000041811.2"/>
</dbReference>
<keyword evidence="2" id="KW-1185">Reference proteome</keyword>
<dbReference type="VEuPathDB" id="HostDB:ENSMFAG00000041811"/>
<dbReference type="GeneTree" id="ENSGT00410000027658"/>